<evidence type="ECO:0000313" key="2">
    <source>
        <dbReference type="Proteomes" id="UP000824782"/>
    </source>
</evidence>
<keyword evidence="2" id="KW-1185">Reference proteome</keyword>
<gene>
    <name evidence="1" type="ORF">GDO81_013719</name>
</gene>
<dbReference type="Proteomes" id="UP000824782">
    <property type="component" value="Unassembled WGS sequence"/>
</dbReference>
<dbReference type="EMBL" id="WNYA01000006">
    <property type="protein sequence ID" value="KAG8567630.1"/>
    <property type="molecule type" value="Genomic_DNA"/>
</dbReference>
<proteinExistence type="predicted"/>
<comment type="caution">
    <text evidence="1">The sequence shown here is derived from an EMBL/GenBank/DDBJ whole genome shotgun (WGS) entry which is preliminary data.</text>
</comment>
<sequence>MDQTPMPYTATFWTQQQVWSQRMSPCTCVFSSVQKGLTTNYRNDSAIPINCSPIIMLSKL</sequence>
<protein>
    <submittedName>
        <fullName evidence="1">Uncharacterized protein</fullName>
    </submittedName>
</protein>
<accession>A0AAV7B526</accession>
<organism evidence="1 2">
    <name type="scientific">Engystomops pustulosus</name>
    <name type="common">Tungara frog</name>
    <name type="synonym">Physalaemus pustulosus</name>
    <dbReference type="NCBI Taxonomy" id="76066"/>
    <lineage>
        <taxon>Eukaryota</taxon>
        <taxon>Metazoa</taxon>
        <taxon>Chordata</taxon>
        <taxon>Craniata</taxon>
        <taxon>Vertebrata</taxon>
        <taxon>Euteleostomi</taxon>
        <taxon>Amphibia</taxon>
        <taxon>Batrachia</taxon>
        <taxon>Anura</taxon>
        <taxon>Neobatrachia</taxon>
        <taxon>Hyloidea</taxon>
        <taxon>Leptodactylidae</taxon>
        <taxon>Leiuperinae</taxon>
        <taxon>Engystomops</taxon>
    </lineage>
</organism>
<name>A0AAV7B526_ENGPU</name>
<evidence type="ECO:0000313" key="1">
    <source>
        <dbReference type="EMBL" id="KAG8567630.1"/>
    </source>
</evidence>
<dbReference type="AlphaFoldDB" id="A0AAV7B526"/>
<reference evidence="1" key="1">
    <citation type="thesis" date="2020" institute="ProQuest LLC" country="789 East Eisenhower Parkway, Ann Arbor, MI, USA">
        <title>Comparative Genomics and Chromosome Evolution.</title>
        <authorList>
            <person name="Mudd A.B."/>
        </authorList>
    </citation>
    <scope>NUCLEOTIDE SEQUENCE</scope>
    <source>
        <strain evidence="1">237g6f4</strain>
        <tissue evidence="1">Blood</tissue>
    </source>
</reference>